<dbReference type="InterPro" id="IPR017853">
    <property type="entry name" value="GH"/>
</dbReference>
<evidence type="ECO:0000259" key="11">
    <source>
        <dbReference type="Pfam" id="PF08532"/>
    </source>
</evidence>
<dbReference type="SUPFAM" id="SSF51011">
    <property type="entry name" value="Glycosyl hydrolase domain"/>
    <property type="match status" value="1"/>
</dbReference>
<evidence type="ECO:0000256" key="6">
    <source>
        <dbReference type="ARBA" id="ARBA00022833"/>
    </source>
</evidence>
<dbReference type="Proteomes" id="UP001165069">
    <property type="component" value="Unassembled WGS sequence"/>
</dbReference>
<evidence type="ECO:0000256" key="9">
    <source>
        <dbReference type="SAM" id="SignalP"/>
    </source>
</evidence>
<dbReference type="Gene3D" id="2.60.40.1180">
    <property type="entry name" value="Golgi alpha-mannosidase II"/>
    <property type="match status" value="1"/>
</dbReference>
<dbReference type="PANTHER" id="PTHR36447:SF2">
    <property type="entry name" value="BETA-GALACTOSIDASE YESZ"/>
    <property type="match status" value="1"/>
</dbReference>
<dbReference type="InterPro" id="IPR013738">
    <property type="entry name" value="Beta_galactosidase_Trimer"/>
</dbReference>
<keyword evidence="6" id="KW-0862">Zinc</keyword>
<dbReference type="EMBL" id="BSDE01000003">
    <property type="protein sequence ID" value="GLH73127.1"/>
    <property type="molecule type" value="Genomic_DNA"/>
</dbReference>
<gene>
    <name evidence="12" type="ORF">GETHLI_16290</name>
</gene>
<evidence type="ECO:0000256" key="1">
    <source>
        <dbReference type="ARBA" id="ARBA00001412"/>
    </source>
</evidence>
<dbReference type="PANTHER" id="PTHR36447">
    <property type="entry name" value="BETA-GALACTOSIDASE GANA"/>
    <property type="match status" value="1"/>
</dbReference>
<keyword evidence="5 8" id="KW-0378">Hydrolase</keyword>
<dbReference type="Pfam" id="PF02449">
    <property type="entry name" value="Glyco_hydro_42"/>
    <property type="match status" value="1"/>
</dbReference>
<evidence type="ECO:0000256" key="3">
    <source>
        <dbReference type="ARBA" id="ARBA00012756"/>
    </source>
</evidence>
<keyword evidence="13" id="KW-1185">Reference proteome</keyword>
<evidence type="ECO:0000256" key="5">
    <source>
        <dbReference type="ARBA" id="ARBA00022801"/>
    </source>
</evidence>
<dbReference type="Gene3D" id="3.20.20.80">
    <property type="entry name" value="Glycosidases"/>
    <property type="match status" value="1"/>
</dbReference>
<accession>A0ABQ5QEQ2</accession>
<dbReference type="Gene3D" id="3.40.50.880">
    <property type="match status" value="1"/>
</dbReference>
<evidence type="ECO:0000259" key="10">
    <source>
        <dbReference type="Pfam" id="PF02449"/>
    </source>
</evidence>
<evidence type="ECO:0000256" key="8">
    <source>
        <dbReference type="PIRNR" id="PIRNR001084"/>
    </source>
</evidence>
<dbReference type="Pfam" id="PF08532">
    <property type="entry name" value="Glyco_hydro_42M"/>
    <property type="match status" value="1"/>
</dbReference>
<feature type="signal peptide" evidence="9">
    <location>
        <begin position="1"/>
        <end position="21"/>
    </location>
</feature>
<dbReference type="InterPro" id="IPR013529">
    <property type="entry name" value="Glyco_hydro_42_N"/>
</dbReference>
<dbReference type="SUPFAM" id="SSF51445">
    <property type="entry name" value="(Trans)glycosidases"/>
    <property type="match status" value="1"/>
</dbReference>
<keyword evidence="4" id="KW-0479">Metal-binding</keyword>
<comment type="catalytic activity">
    <reaction evidence="1 8">
        <text>Hydrolysis of terminal non-reducing beta-D-galactose residues in beta-D-galactosides.</text>
        <dbReference type="EC" id="3.2.1.23"/>
    </reaction>
</comment>
<keyword evidence="9" id="KW-0732">Signal</keyword>
<feature type="domain" description="Glycoside hydrolase family 42 N-terminal" evidence="10">
    <location>
        <begin position="50"/>
        <end position="427"/>
    </location>
</feature>
<comment type="caution">
    <text evidence="12">The sequence shown here is derived from an EMBL/GenBank/DDBJ whole genome shotgun (WGS) entry which is preliminary data.</text>
</comment>
<feature type="chain" id="PRO_5047402287" description="Beta-galactosidase" evidence="9">
    <location>
        <begin position="22"/>
        <end position="714"/>
    </location>
</feature>
<evidence type="ECO:0000256" key="7">
    <source>
        <dbReference type="ARBA" id="ARBA00023295"/>
    </source>
</evidence>
<dbReference type="InterPro" id="IPR013780">
    <property type="entry name" value="Glyco_hydro_b"/>
</dbReference>
<keyword evidence="7 8" id="KW-0326">Glycosidase</keyword>
<name>A0ABQ5QEQ2_9BACT</name>
<protein>
    <recommendedName>
        <fullName evidence="3 8">Beta-galactosidase</fullName>
        <shortName evidence="8">Beta-gal</shortName>
        <ecNumber evidence="3 8">3.2.1.23</ecNumber>
    </recommendedName>
</protein>
<evidence type="ECO:0000313" key="12">
    <source>
        <dbReference type="EMBL" id="GLH73127.1"/>
    </source>
</evidence>
<dbReference type="InterPro" id="IPR029062">
    <property type="entry name" value="Class_I_gatase-like"/>
</dbReference>
<sequence>MNRRHWALGFLLVSLTASLGAAETPRREATRTGAQAFFPKANLMPVGVYYYPEQWPRDQWARDLQNIHKLGFEFTHFAEFAWTYLEPREGHFDFAWLDEALAEAQAAGLKVILCTPSPAPPAWMGERYPEIYLVGSEGRRREHGTRANGSLSNPRFNAFVDRIVGALAQRYGHDPRIWGWQVDNEPGAEADFSPSARKAFQAWLKRRYGTVAKLNEAWGGSFWSFRYAAFSQVVLPNASLTGEDKSSPHALLDFQRFTADTQAAFLDRQAAILKRHIAPTQWVTTNYTNVTQGSDPRRSHTVDFPTFTFYPVSGSNVLGGETFRQGNPFRMMEACDYFRPIAGTTGVMELQPGQVNWAPTNPKPMPGAVRMWLWHAFGGGCSFACTYRYRQPRFGSEMYHEGIVGLDGTSLSQGGQEFAQTIAELQRLKPAFDAAATMPARLAARRTALLWSHDVMWDLELQKQSETWSTWRHRSRFSAAVKSTGAPMAFISEADDFSAYPFLVAPAYQLADAKLIEKWRRYVEGGGHLILSCRSAQKDGSGHFPETRLGSRLEALTGAHLEGFDTLPGDSTASVSAQGQTTRWRTWGDILRPSAEATPLATYGDAFYAGAAAATTHRLGKGSVTYIGVETLDGALERTLVRDVYARAGVAIEDYPKGVYVEWRDGFFVAVNYSASPAALPLAPGSTTLLGQNPLQPTQVLVWKEQGSPIGVLK</sequence>
<dbReference type="RefSeq" id="WP_285573769.1">
    <property type="nucleotide sequence ID" value="NZ_BSDE01000003.1"/>
</dbReference>
<evidence type="ECO:0000256" key="4">
    <source>
        <dbReference type="ARBA" id="ARBA00022723"/>
    </source>
</evidence>
<feature type="domain" description="Beta-galactosidase trimerisation" evidence="11">
    <location>
        <begin position="446"/>
        <end position="649"/>
    </location>
</feature>
<organism evidence="12 13">
    <name type="scientific">Geothrix limicola</name>
    <dbReference type="NCBI Taxonomy" id="2927978"/>
    <lineage>
        <taxon>Bacteria</taxon>
        <taxon>Pseudomonadati</taxon>
        <taxon>Acidobacteriota</taxon>
        <taxon>Holophagae</taxon>
        <taxon>Holophagales</taxon>
        <taxon>Holophagaceae</taxon>
        <taxon>Geothrix</taxon>
    </lineage>
</organism>
<evidence type="ECO:0000256" key="2">
    <source>
        <dbReference type="ARBA" id="ARBA00005940"/>
    </source>
</evidence>
<dbReference type="InterPro" id="IPR003476">
    <property type="entry name" value="Glyco_hydro_42"/>
</dbReference>
<proteinExistence type="inferred from homology"/>
<evidence type="ECO:0000313" key="13">
    <source>
        <dbReference type="Proteomes" id="UP001165069"/>
    </source>
</evidence>
<reference evidence="12 13" key="1">
    <citation type="journal article" date="2023" name="Antonie Van Leeuwenhoek">
        <title>Mesoterricola silvestris gen. nov., sp. nov., Mesoterricola sediminis sp. nov., Geothrix oryzae sp. nov., Geothrix edaphica sp. nov., Geothrix rubra sp. nov., and Geothrix limicola sp. nov., six novel members of Acidobacteriota isolated from soils.</title>
        <authorList>
            <person name="Itoh H."/>
            <person name="Sugisawa Y."/>
            <person name="Mise K."/>
            <person name="Xu Z."/>
            <person name="Kuniyasu M."/>
            <person name="Ushijima N."/>
            <person name="Kawano K."/>
            <person name="Kobayashi E."/>
            <person name="Shiratori Y."/>
            <person name="Masuda Y."/>
            <person name="Senoo K."/>
        </authorList>
    </citation>
    <scope>NUCLEOTIDE SEQUENCE [LARGE SCALE GENOMIC DNA]</scope>
    <source>
        <strain evidence="12 13">Red804</strain>
    </source>
</reference>
<dbReference type="PIRSF" id="PIRSF001084">
    <property type="entry name" value="B-galactosidase"/>
    <property type="match status" value="1"/>
</dbReference>
<dbReference type="EC" id="3.2.1.23" evidence="3 8"/>
<dbReference type="SUPFAM" id="SSF52317">
    <property type="entry name" value="Class I glutamine amidotransferase-like"/>
    <property type="match status" value="1"/>
</dbReference>
<dbReference type="CDD" id="cd03143">
    <property type="entry name" value="A4_beta-galactosidase_middle_domain"/>
    <property type="match status" value="1"/>
</dbReference>
<comment type="similarity">
    <text evidence="2 8">Belongs to the glycosyl hydrolase 42 family.</text>
</comment>